<feature type="signal peptide" evidence="1">
    <location>
        <begin position="1"/>
        <end position="20"/>
    </location>
</feature>
<feature type="non-terminal residue" evidence="2">
    <location>
        <position position="157"/>
    </location>
</feature>
<dbReference type="EMBL" id="CAJVPZ010001291">
    <property type="protein sequence ID" value="CAG8488710.1"/>
    <property type="molecule type" value="Genomic_DNA"/>
</dbReference>
<keyword evidence="1" id="KW-0732">Signal</keyword>
<organism evidence="2 3">
    <name type="scientific">Racocetra fulgida</name>
    <dbReference type="NCBI Taxonomy" id="60492"/>
    <lineage>
        <taxon>Eukaryota</taxon>
        <taxon>Fungi</taxon>
        <taxon>Fungi incertae sedis</taxon>
        <taxon>Mucoromycota</taxon>
        <taxon>Glomeromycotina</taxon>
        <taxon>Glomeromycetes</taxon>
        <taxon>Diversisporales</taxon>
        <taxon>Gigasporaceae</taxon>
        <taxon>Racocetra</taxon>
    </lineage>
</organism>
<sequence length="157" mass="17485">MNRNLALLLVFLAVISIANAIPQLNKRQTIFKKCPNPAPDNATTINKVTIQPDPLVPNKPGKITGSATTETEITEDYVFAFFITDLSFNYTPICDDGKTKSPTKEYNIDLTFDVPNVTQSDIMIATILNSKTNLTIACGPRYGMQNQELIWNNFINK</sequence>
<keyword evidence="3" id="KW-1185">Reference proteome</keyword>
<dbReference type="OrthoDB" id="2455965at2759"/>
<accession>A0A9N8WG98</accession>
<protein>
    <submittedName>
        <fullName evidence="2">4705_t:CDS:1</fullName>
    </submittedName>
</protein>
<reference evidence="2" key="1">
    <citation type="submission" date="2021-06" db="EMBL/GenBank/DDBJ databases">
        <authorList>
            <person name="Kallberg Y."/>
            <person name="Tangrot J."/>
            <person name="Rosling A."/>
        </authorList>
    </citation>
    <scope>NUCLEOTIDE SEQUENCE</scope>
    <source>
        <strain evidence="2">IN212</strain>
    </source>
</reference>
<gene>
    <name evidence="2" type="ORF">RFULGI_LOCUS1877</name>
</gene>
<name>A0A9N8WG98_9GLOM</name>
<comment type="caution">
    <text evidence="2">The sequence shown here is derived from an EMBL/GenBank/DDBJ whole genome shotgun (WGS) entry which is preliminary data.</text>
</comment>
<evidence type="ECO:0000313" key="2">
    <source>
        <dbReference type="EMBL" id="CAG8488710.1"/>
    </source>
</evidence>
<proteinExistence type="predicted"/>
<feature type="chain" id="PRO_5040289272" evidence="1">
    <location>
        <begin position="21"/>
        <end position="157"/>
    </location>
</feature>
<dbReference type="AlphaFoldDB" id="A0A9N8WG98"/>
<evidence type="ECO:0000256" key="1">
    <source>
        <dbReference type="SAM" id="SignalP"/>
    </source>
</evidence>
<evidence type="ECO:0000313" key="3">
    <source>
        <dbReference type="Proteomes" id="UP000789396"/>
    </source>
</evidence>
<dbReference type="Proteomes" id="UP000789396">
    <property type="component" value="Unassembled WGS sequence"/>
</dbReference>